<evidence type="ECO:0000313" key="1">
    <source>
        <dbReference type="EMBL" id="KKU69803.1"/>
    </source>
</evidence>
<proteinExistence type="predicted"/>
<protein>
    <submittedName>
        <fullName evidence="1">Uncharacterized protein</fullName>
    </submittedName>
</protein>
<reference evidence="1 2" key="1">
    <citation type="journal article" date="2015" name="Nature">
        <title>rRNA introns, odd ribosomes, and small enigmatic genomes across a large radiation of phyla.</title>
        <authorList>
            <person name="Brown C.T."/>
            <person name="Hug L.A."/>
            <person name="Thomas B.C."/>
            <person name="Sharon I."/>
            <person name="Castelle C.J."/>
            <person name="Singh A."/>
            <person name="Wilkins M.J."/>
            <person name="Williams K.H."/>
            <person name="Banfield J.F."/>
        </authorList>
    </citation>
    <scope>NUCLEOTIDE SEQUENCE [LARGE SCALE GENOMIC DNA]</scope>
</reference>
<name>A0A0G1UUU2_9BACT</name>
<dbReference type="EMBL" id="LCOA01000009">
    <property type="protein sequence ID" value="KKU69803.1"/>
    <property type="molecule type" value="Genomic_DNA"/>
</dbReference>
<sequence>MEPEVGGYTYEEGSLFIRQAIDRGVSFRIERGMMGEMLGSMGLKGNDPWRYIDERMVGQAKVWSLREEKRRWEMKIVRPLRPLLRLASVGALGYGILYGVDPILKYKVGFLGAKEDYEILKLRTLKNDVGGKVNPLFTTAFSGWVGGGIMSPLGWVAAKARSTSADEIFEVGQIIAGDMQLVGLRAWGNDPVHKSNELRGLKILHDHKDDPEFSQLGDVAPFLSVYQRIIGLFAPLPALANPLTAFKSKESGIYRVVSDLVYACQACEEMDGTILDRTLRKRVFTTKEKEGAR</sequence>
<dbReference type="AlphaFoldDB" id="A0A0G1UUU2"/>
<accession>A0A0G1UUU2</accession>
<organism evidence="1 2">
    <name type="scientific">Candidatus Amesbacteria bacterium GW2011_GWA1_47_20</name>
    <dbReference type="NCBI Taxonomy" id="1618354"/>
    <lineage>
        <taxon>Bacteria</taxon>
        <taxon>Candidatus Amesiibacteriota</taxon>
    </lineage>
</organism>
<dbReference type="Proteomes" id="UP000034565">
    <property type="component" value="Unassembled WGS sequence"/>
</dbReference>
<evidence type="ECO:0000313" key="2">
    <source>
        <dbReference type="Proteomes" id="UP000034565"/>
    </source>
</evidence>
<comment type="caution">
    <text evidence="1">The sequence shown here is derived from an EMBL/GenBank/DDBJ whole genome shotgun (WGS) entry which is preliminary data.</text>
</comment>
<gene>
    <name evidence="1" type="ORF">UX92_C0009G0013</name>
</gene>